<dbReference type="InterPro" id="IPR045455">
    <property type="entry name" value="NrS-1_pol-like_helicase"/>
</dbReference>
<dbReference type="AlphaFoldDB" id="A0A5C1AIA8"/>
<dbReference type="GO" id="GO:0016787">
    <property type="term" value="F:hydrolase activity"/>
    <property type="evidence" value="ECO:0007669"/>
    <property type="project" value="UniProtKB-KW"/>
</dbReference>
<dbReference type="InterPro" id="IPR014818">
    <property type="entry name" value="Phage/plasmid_primase_P4_C"/>
</dbReference>
<dbReference type="InterPro" id="IPR051620">
    <property type="entry name" value="ORF904-like_C"/>
</dbReference>
<evidence type="ECO:0000313" key="8">
    <source>
        <dbReference type="Proteomes" id="UP000324974"/>
    </source>
</evidence>
<dbReference type="SMART" id="SM00885">
    <property type="entry name" value="D5_N"/>
    <property type="match status" value="1"/>
</dbReference>
<feature type="region of interest" description="Disordered" evidence="5">
    <location>
        <begin position="514"/>
        <end position="591"/>
    </location>
</feature>
<evidence type="ECO:0000256" key="5">
    <source>
        <dbReference type="SAM" id="MobiDB-lite"/>
    </source>
</evidence>
<evidence type="ECO:0000313" key="7">
    <source>
        <dbReference type="EMBL" id="QEL17412.1"/>
    </source>
</evidence>
<dbReference type="Gene3D" id="3.40.50.300">
    <property type="entry name" value="P-loop containing nucleotide triphosphate hydrolases"/>
    <property type="match status" value="1"/>
</dbReference>
<dbReference type="GO" id="GO:0005524">
    <property type="term" value="F:ATP binding"/>
    <property type="evidence" value="ECO:0007669"/>
    <property type="project" value="UniProtKB-KW"/>
</dbReference>
<dbReference type="NCBIfam" id="TIGR01613">
    <property type="entry name" value="primase_Cterm"/>
    <property type="match status" value="1"/>
</dbReference>
<dbReference type="Pfam" id="PF19263">
    <property type="entry name" value="DUF5906"/>
    <property type="match status" value="1"/>
</dbReference>
<dbReference type="Proteomes" id="UP000324974">
    <property type="component" value="Chromosome"/>
</dbReference>
<protein>
    <submittedName>
        <fullName evidence="7">Peptidase</fullName>
    </submittedName>
</protein>
<evidence type="ECO:0000259" key="6">
    <source>
        <dbReference type="PROSITE" id="PS51206"/>
    </source>
</evidence>
<gene>
    <name evidence="7" type="ORF">PX52LOC_04401</name>
</gene>
<reference evidence="8" key="1">
    <citation type="submission" date="2019-08" db="EMBL/GenBank/DDBJ databases">
        <title>Limnoglobus roseus gen. nov., sp. nov., a novel freshwater planctomycete with a giant genome from the family Gemmataceae.</title>
        <authorList>
            <person name="Kulichevskaya I.S."/>
            <person name="Naumoff D.G."/>
            <person name="Miroshnikov K."/>
            <person name="Ivanova A."/>
            <person name="Philippov D.A."/>
            <person name="Hakobyan A."/>
            <person name="Rijpstra I.C."/>
            <person name="Sinninghe Damste J.S."/>
            <person name="Liesack W."/>
            <person name="Dedysh S.N."/>
        </authorList>
    </citation>
    <scope>NUCLEOTIDE SEQUENCE [LARGE SCALE GENOMIC DNA]</scope>
    <source>
        <strain evidence="8">PX52</strain>
    </source>
</reference>
<dbReference type="KEGG" id="lrs:PX52LOC_04401"/>
<name>A0A5C1AIA8_9BACT</name>
<keyword evidence="3" id="KW-0067">ATP-binding</keyword>
<sequence>MSASRQRVADQAAKKRAGRVPADERLLHPLSDIGNAARLIADHGEDVRYVGDWGCWAAFDGVRWVRDGVGASVQERAKATVKNLLTEAVVALKAAVDALADAKTEEEEAKAKKAETAAKAMIAHAKKSHDIRKIRDMLSAAKSDPRVFIPVGSDVFDKRRDLLNCPNGTVDLRTEQLTPHRREDYLTTLCPIRFVYDAPRPLYLKFLDDIFPDSPNVADYLRALAGYMLTGEVTDQAVYLLVGDGSNGKTVWLELLLYVLGLELTYTVPAEVLLDASGNRHPTERAGFRGARLAVASETQEETALNESRIKNLTGGDTMTARYCRQDFFSFSPTHKMALATNHRPRVRGTDNGIWRRIRFIEFPRRFWTVSDQLREPKGVFKPEDKADPHLLERLKAEGEGVLADMVQAARWFYAGNGTIEPPAEIAHATAAYRKDEDTLGRFFMTKTQPCDEPNITGAELRDSYVDWNRANGHTDATLIGSRKFFERAAKLFGKPSKSSVMMYRCKLKHVDPLADPKDETEAGAGGWEGSTPNPGKRHTPGFSGFGPNVTGESSQPPVNDNQSDTTTSANGTSTGRRYNPPPDDPLGGIR</sequence>
<dbReference type="SUPFAM" id="SSF52540">
    <property type="entry name" value="P-loop containing nucleoside triphosphate hydrolases"/>
    <property type="match status" value="1"/>
</dbReference>
<dbReference type="RefSeq" id="WP_168219128.1">
    <property type="nucleotide sequence ID" value="NZ_CP042425.1"/>
</dbReference>
<dbReference type="InterPro" id="IPR014015">
    <property type="entry name" value="Helicase_SF3_DNA-vir"/>
</dbReference>
<dbReference type="InterPro" id="IPR027417">
    <property type="entry name" value="P-loop_NTPase"/>
</dbReference>
<keyword evidence="1" id="KW-0547">Nucleotide-binding</keyword>
<evidence type="ECO:0000256" key="4">
    <source>
        <dbReference type="SAM" id="Coils"/>
    </source>
</evidence>
<dbReference type="InterPro" id="IPR006500">
    <property type="entry name" value="Helicase_put_C_phage/plasmid"/>
</dbReference>
<dbReference type="PANTHER" id="PTHR35372">
    <property type="entry name" value="ATP BINDING PROTEIN-RELATED"/>
    <property type="match status" value="1"/>
</dbReference>
<organism evidence="7 8">
    <name type="scientific">Limnoglobus roseus</name>
    <dbReference type="NCBI Taxonomy" id="2598579"/>
    <lineage>
        <taxon>Bacteria</taxon>
        <taxon>Pseudomonadati</taxon>
        <taxon>Planctomycetota</taxon>
        <taxon>Planctomycetia</taxon>
        <taxon>Gemmatales</taxon>
        <taxon>Gemmataceae</taxon>
        <taxon>Limnoglobus</taxon>
    </lineage>
</organism>
<dbReference type="Pfam" id="PF08706">
    <property type="entry name" value="D5_N"/>
    <property type="match status" value="1"/>
</dbReference>
<evidence type="ECO:0000256" key="3">
    <source>
        <dbReference type="ARBA" id="ARBA00022840"/>
    </source>
</evidence>
<keyword evidence="4" id="KW-0175">Coiled coil</keyword>
<evidence type="ECO:0000256" key="2">
    <source>
        <dbReference type="ARBA" id="ARBA00022801"/>
    </source>
</evidence>
<dbReference type="PROSITE" id="PS51206">
    <property type="entry name" value="SF3_HELICASE_1"/>
    <property type="match status" value="1"/>
</dbReference>
<feature type="compositionally biased region" description="Polar residues" evidence="5">
    <location>
        <begin position="551"/>
        <end position="577"/>
    </location>
</feature>
<feature type="coiled-coil region" evidence="4">
    <location>
        <begin position="92"/>
        <end position="119"/>
    </location>
</feature>
<keyword evidence="8" id="KW-1185">Reference proteome</keyword>
<feature type="region of interest" description="Disordered" evidence="5">
    <location>
        <begin position="1"/>
        <end position="21"/>
    </location>
</feature>
<dbReference type="EMBL" id="CP042425">
    <property type="protein sequence ID" value="QEL17412.1"/>
    <property type="molecule type" value="Genomic_DNA"/>
</dbReference>
<proteinExistence type="predicted"/>
<feature type="domain" description="SF3 helicase" evidence="6">
    <location>
        <begin position="216"/>
        <end position="376"/>
    </location>
</feature>
<dbReference type="PANTHER" id="PTHR35372:SF2">
    <property type="entry name" value="SF3 HELICASE DOMAIN-CONTAINING PROTEIN"/>
    <property type="match status" value="1"/>
</dbReference>
<accession>A0A5C1AIA8</accession>
<keyword evidence="2" id="KW-0378">Hydrolase</keyword>
<evidence type="ECO:0000256" key="1">
    <source>
        <dbReference type="ARBA" id="ARBA00022741"/>
    </source>
</evidence>